<feature type="chain" id="PRO_5019242958" evidence="2">
    <location>
        <begin position="21"/>
        <end position="97"/>
    </location>
</feature>
<name>A0A432JI01_9GAMM</name>
<evidence type="ECO:0000313" key="3">
    <source>
        <dbReference type="EMBL" id="RUA21919.1"/>
    </source>
</evidence>
<dbReference type="AlphaFoldDB" id="A0A432JI01"/>
<feature type="region of interest" description="Disordered" evidence="1">
    <location>
        <begin position="34"/>
        <end position="58"/>
    </location>
</feature>
<evidence type="ECO:0000256" key="1">
    <source>
        <dbReference type="SAM" id="MobiDB-lite"/>
    </source>
</evidence>
<proteinExistence type="predicted"/>
<gene>
    <name evidence="3" type="ORF">DSL92_09025</name>
</gene>
<accession>A0A432JI01</accession>
<dbReference type="EMBL" id="RXHI01000030">
    <property type="protein sequence ID" value="RUA21919.1"/>
    <property type="molecule type" value="Genomic_DNA"/>
</dbReference>
<reference evidence="3" key="1">
    <citation type="submission" date="2018-12" db="EMBL/GenBank/DDBJ databases">
        <authorList>
            <person name="Jadhav K."/>
            <person name="Kushwaha B."/>
            <person name="Jadhav I."/>
        </authorList>
    </citation>
    <scope>NUCLEOTIDE SEQUENCE [LARGE SCALE GENOMIC DNA]</scope>
    <source>
        <strain evidence="3">SBS 10</strain>
    </source>
</reference>
<feature type="signal peptide" evidence="2">
    <location>
        <begin position="1"/>
        <end position="20"/>
    </location>
</feature>
<evidence type="ECO:0000256" key="2">
    <source>
        <dbReference type="SAM" id="SignalP"/>
    </source>
</evidence>
<keyword evidence="2" id="KW-0732">Signal</keyword>
<sequence>MKRVLLGAIAAVLAVQSASARELRVGVQNMNNYLDPGSDHPMPARSTTTTASIPWIDRDHGGSGDFAGARHGVEIVSPQMIEFTRVRCGFTTVWRPL</sequence>
<comment type="caution">
    <text evidence="3">The sequence shown here is derived from an EMBL/GenBank/DDBJ whole genome shotgun (WGS) entry which is preliminary data.</text>
</comment>
<protein>
    <submittedName>
        <fullName evidence="3">Uncharacterized protein</fullName>
    </submittedName>
</protein>
<organism evidence="3">
    <name type="scientific">Billgrantia gudaonensis</name>
    <dbReference type="NCBI Taxonomy" id="376427"/>
    <lineage>
        <taxon>Bacteria</taxon>
        <taxon>Pseudomonadati</taxon>
        <taxon>Pseudomonadota</taxon>
        <taxon>Gammaproteobacteria</taxon>
        <taxon>Oceanospirillales</taxon>
        <taxon>Halomonadaceae</taxon>
        <taxon>Billgrantia</taxon>
    </lineage>
</organism>